<dbReference type="InterPro" id="IPR000182">
    <property type="entry name" value="GNAT_dom"/>
</dbReference>
<keyword evidence="1" id="KW-0808">Transferase</keyword>
<gene>
    <name evidence="4" type="ORF">QM524_17095</name>
</gene>
<organism evidence="4 5">
    <name type="scientific">Flectobacillus roseus</name>
    <dbReference type="NCBI Taxonomy" id="502259"/>
    <lineage>
        <taxon>Bacteria</taxon>
        <taxon>Pseudomonadati</taxon>
        <taxon>Bacteroidota</taxon>
        <taxon>Cytophagia</taxon>
        <taxon>Cytophagales</taxon>
        <taxon>Flectobacillaceae</taxon>
        <taxon>Flectobacillus</taxon>
    </lineage>
</organism>
<dbReference type="InterPro" id="IPR016181">
    <property type="entry name" value="Acyl_CoA_acyltransferase"/>
</dbReference>
<dbReference type="Gene3D" id="3.40.630.30">
    <property type="match status" value="1"/>
</dbReference>
<dbReference type="PANTHER" id="PTHR43877">
    <property type="entry name" value="AMINOALKYLPHOSPHONATE N-ACETYLTRANSFERASE-RELATED-RELATED"/>
    <property type="match status" value="1"/>
</dbReference>
<dbReference type="PANTHER" id="PTHR43877:SF2">
    <property type="entry name" value="AMINOALKYLPHOSPHONATE N-ACETYLTRANSFERASE-RELATED"/>
    <property type="match status" value="1"/>
</dbReference>
<sequence>MQITKASESHLELLVLAFDAYRVHFGQTSDLIKTSNFLKERFAQNSSTIFIALDDSNGALAGFTQLYPVYSTLKLESVWLLNDMFVMPDYRKGGVASLLIDAAWKHTKDTGAAWLTLKTGIENTKAQALYEKLGFRKDQEHFYYFLDNHSVKEA</sequence>
<keyword evidence="5" id="KW-1185">Reference proteome</keyword>
<name>A0ABT6YBL7_9BACT</name>
<dbReference type="EMBL" id="JASHIF010000015">
    <property type="protein sequence ID" value="MDI9860935.1"/>
    <property type="molecule type" value="Genomic_DNA"/>
</dbReference>
<comment type="caution">
    <text evidence="4">The sequence shown here is derived from an EMBL/GenBank/DDBJ whole genome shotgun (WGS) entry which is preliminary data.</text>
</comment>
<evidence type="ECO:0000256" key="2">
    <source>
        <dbReference type="ARBA" id="ARBA00023315"/>
    </source>
</evidence>
<keyword evidence="2" id="KW-0012">Acyltransferase</keyword>
<dbReference type="RefSeq" id="WP_283345505.1">
    <property type="nucleotide sequence ID" value="NZ_JASHIF010000015.1"/>
</dbReference>
<evidence type="ECO:0000313" key="5">
    <source>
        <dbReference type="Proteomes" id="UP001236507"/>
    </source>
</evidence>
<dbReference type="Pfam" id="PF00583">
    <property type="entry name" value="Acetyltransf_1"/>
    <property type="match status" value="1"/>
</dbReference>
<feature type="domain" description="N-acetyltransferase" evidence="3">
    <location>
        <begin position="1"/>
        <end position="154"/>
    </location>
</feature>
<evidence type="ECO:0000313" key="4">
    <source>
        <dbReference type="EMBL" id="MDI9860935.1"/>
    </source>
</evidence>
<dbReference type="CDD" id="cd04301">
    <property type="entry name" value="NAT_SF"/>
    <property type="match status" value="1"/>
</dbReference>
<protein>
    <submittedName>
        <fullName evidence="4">GNAT family N-acetyltransferase</fullName>
    </submittedName>
</protein>
<dbReference type="InterPro" id="IPR050832">
    <property type="entry name" value="Bact_Acetyltransf"/>
</dbReference>
<accession>A0ABT6YBL7</accession>
<proteinExistence type="predicted"/>
<evidence type="ECO:0000259" key="3">
    <source>
        <dbReference type="PROSITE" id="PS51186"/>
    </source>
</evidence>
<evidence type="ECO:0000256" key="1">
    <source>
        <dbReference type="ARBA" id="ARBA00022679"/>
    </source>
</evidence>
<reference evidence="4 5" key="1">
    <citation type="submission" date="2023-05" db="EMBL/GenBank/DDBJ databases">
        <title>Novel species of genus Flectobacillus isolated from stream in China.</title>
        <authorList>
            <person name="Lu H."/>
        </authorList>
    </citation>
    <scope>NUCLEOTIDE SEQUENCE [LARGE SCALE GENOMIC DNA]</scope>
    <source>
        <strain evidence="4 5">KCTC 42575</strain>
    </source>
</reference>
<dbReference type="Proteomes" id="UP001236507">
    <property type="component" value="Unassembled WGS sequence"/>
</dbReference>
<dbReference type="PROSITE" id="PS51186">
    <property type="entry name" value="GNAT"/>
    <property type="match status" value="1"/>
</dbReference>
<dbReference type="SUPFAM" id="SSF55729">
    <property type="entry name" value="Acyl-CoA N-acyltransferases (Nat)"/>
    <property type="match status" value="1"/>
</dbReference>